<keyword evidence="2" id="KW-0001">2Fe-2S</keyword>
<evidence type="ECO:0000313" key="8">
    <source>
        <dbReference type="EMBL" id="SOD94741.1"/>
    </source>
</evidence>
<reference evidence="9" key="1">
    <citation type="submission" date="2017-09" db="EMBL/GenBank/DDBJ databases">
        <authorList>
            <person name="Varghese N."/>
            <person name="Submissions S."/>
        </authorList>
    </citation>
    <scope>NUCLEOTIDE SEQUENCE [LARGE SCALE GENOMIC DNA]</scope>
    <source>
        <strain evidence="9">DSM 44270</strain>
    </source>
</reference>
<dbReference type="SUPFAM" id="SSF54292">
    <property type="entry name" value="2Fe-2S ferredoxin-like"/>
    <property type="match status" value="1"/>
</dbReference>
<dbReference type="Gene3D" id="3.10.20.30">
    <property type="match status" value="1"/>
</dbReference>
<dbReference type="InterPro" id="IPR012675">
    <property type="entry name" value="Beta-grasp_dom_sf"/>
</dbReference>
<keyword evidence="5" id="KW-0411">Iron-sulfur</keyword>
<comment type="cofactor">
    <cofactor evidence="6">
        <name>[2Fe-2S] cluster</name>
        <dbReference type="ChEBI" id="CHEBI:190135"/>
    </cofactor>
</comment>
<evidence type="ECO:0000313" key="9">
    <source>
        <dbReference type="Proteomes" id="UP000219482"/>
    </source>
</evidence>
<evidence type="ECO:0000256" key="2">
    <source>
        <dbReference type="ARBA" id="ARBA00022714"/>
    </source>
</evidence>
<keyword evidence="3" id="KW-0479">Metal-binding</keyword>
<evidence type="ECO:0000259" key="7">
    <source>
        <dbReference type="PROSITE" id="PS51085"/>
    </source>
</evidence>
<organism evidence="8 9">
    <name type="scientific">Blastococcus haudaquaticus</name>
    <dbReference type="NCBI Taxonomy" id="1938745"/>
    <lineage>
        <taxon>Bacteria</taxon>
        <taxon>Bacillati</taxon>
        <taxon>Actinomycetota</taxon>
        <taxon>Actinomycetes</taxon>
        <taxon>Geodermatophilales</taxon>
        <taxon>Geodermatophilaceae</taxon>
        <taxon>Blastococcus</taxon>
    </lineage>
</organism>
<protein>
    <submittedName>
        <fullName evidence="8">Ferredoxin, 2Fe-2S</fullName>
    </submittedName>
</protein>
<comment type="similarity">
    <text evidence="1">Belongs to the adrenodoxin/putidaredoxin family.</text>
</comment>
<dbReference type="InterPro" id="IPR001041">
    <property type="entry name" value="2Fe-2S_ferredoxin-type"/>
</dbReference>
<dbReference type="OrthoDB" id="9799640at2"/>
<dbReference type="CDD" id="cd00207">
    <property type="entry name" value="fer2"/>
    <property type="match status" value="1"/>
</dbReference>
<dbReference type="GO" id="GO:0046872">
    <property type="term" value="F:metal ion binding"/>
    <property type="evidence" value="ECO:0007669"/>
    <property type="project" value="UniProtKB-KW"/>
</dbReference>
<dbReference type="PANTHER" id="PTHR23426">
    <property type="entry name" value="FERREDOXIN/ADRENODOXIN"/>
    <property type="match status" value="1"/>
</dbReference>
<dbReference type="Proteomes" id="UP000219482">
    <property type="component" value="Unassembled WGS sequence"/>
</dbReference>
<dbReference type="InterPro" id="IPR001055">
    <property type="entry name" value="Adrenodoxin-like"/>
</dbReference>
<sequence length="107" mass="11116">MPKVVYVGGSGQEHAVDGAVGESVMATAVKNGVPGIIGECGGNASCATCHVWVRAEFAELVGEPDDLEQDLLEMAVSEPRDSSRLSCQIPLSPELDGLTVDVPPQQP</sequence>
<evidence type="ECO:0000256" key="3">
    <source>
        <dbReference type="ARBA" id="ARBA00022723"/>
    </source>
</evidence>
<dbReference type="RefSeq" id="WP_097182710.1">
    <property type="nucleotide sequence ID" value="NZ_OCNK01000001.1"/>
</dbReference>
<feature type="domain" description="2Fe-2S ferredoxin-type" evidence="7">
    <location>
        <begin position="2"/>
        <end position="106"/>
    </location>
</feature>
<dbReference type="EMBL" id="OCNK01000001">
    <property type="protein sequence ID" value="SOD94741.1"/>
    <property type="molecule type" value="Genomic_DNA"/>
</dbReference>
<dbReference type="GO" id="GO:0140647">
    <property type="term" value="P:P450-containing electron transport chain"/>
    <property type="evidence" value="ECO:0007669"/>
    <property type="project" value="InterPro"/>
</dbReference>
<evidence type="ECO:0000256" key="6">
    <source>
        <dbReference type="ARBA" id="ARBA00034078"/>
    </source>
</evidence>
<gene>
    <name evidence="8" type="ORF">SAMN06272739_0977</name>
</gene>
<evidence type="ECO:0000256" key="1">
    <source>
        <dbReference type="ARBA" id="ARBA00010914"/>
    </source>
</evidence>
<keyword evidence="4" id="KW-0408">Iron</keyword>
<dbReference type="InterPro" id="IPR036010">
    <property type="entry name" value="2Fe-2S_ferredoxin-like_sf"/>
</dbReference>
<dbReference type="PROSITE" id="PS51085">
    <property type="entry name" value="2FE2S_FER_2"/>
    <property type="match status" value="1"/>
</dbReference>
<keyword evidence="9" id="KW-1185">Reference proteome</keyword>
<evidence type="ECO:0000256" key="4">
    <source>
        <dbReference type="ARBA" id="ARBA00023004"/>
    </source>
</evidence>
<proteinExistence type="inferred from homology"/>
<dbReference type="AlphaFoldDB" id="A0A286GGU6"/>
<dbReference type="GO" id="GO:0051537">
    <property type="term" value="F:2 iron, 2 sulfur cluster binding"/>
    <property type="evidence" value="ECO:0007669"/>
    <property type="project" value="UniProtKB-KW"/>
</dbReference>
<name>A0A286GGU6_9ACTN</name>
<dbReference type="GO" id="GO:0009055">
    <property type="term" value="F:electron transfer activity"/>
    <property type="evidence" value="ECO:0007669"/>
    <property type="project" value="TreeGrafter"/>
</dbReference>
<dbReference type="Pfam" id="PF00111">
    <property type="entry name" value="Fer2"/>
    <property type="match status" value="1"/>
</dbReference>
<accession>A0A286GGU6</accession>
<evidence type="ECO:0000256" key="5">
    <source>
        <dbReference type="ARBA" id="ARBA00023014"/>
    </source>
</evidence>
<dbReference type="PRINTS" id="PR00355">
    <property type="entry name" value="ADRENODOXIN"/>
</dbReference>
<dbReference type="PANTHER" id="PTHR23426:SF65">
    <property type="entry name" value="FERREDOXIN-2, MITOCHONDRIAL"/>
    <property type="match status" value="1"/>
</dbReference>